<keyword evidence="2 10" id="KW-0963">Cytoplasm</keyword>
<evidence type="ECO:0000256" key="6">
    <source>
        <dbReference type="ARBA" id="ARBA00022777"/>
    </source>
</evidence>
<dbReference type="eggNOG" id="KOG1057">
    <property type="taxonomic scope" value="Eukaryota"/>
</dbReference>
<evidence type="ECO:0000259" key="14">
    <source>
        <dbReference type="Pfam" id="PF26082"/>
    </source>
</evidence>
<dbReference type="Gene3D" id="3.40.50.1240">
    <property type="entry name" value="Phosphoglycerate mutase-like"/>
    <property type="match status" value="1"/>
</dbReference>
<dbReference type="SUPFAM" id="SSF53254">
    <property type="entry name" value="Phosphoglycerate mutase-like"/>
    <property type="match status" value="1"/>
</dbReference>
<comment type="similarity">
    <text evidence="1 10">Belongs to the histidine acid phosphatase family. VIP1 subfamily.</text>
</comment>
<dbReference type="Pfam" id="PF26082">
    <property type="entry name" value="zf-C2H2_AcuF"/>
    <property type="match status" value="1"/>
</dbReference>
<dbReference type="Proteomes" id="UP000019471">
    <property type="component" value="Unassembled WGS sequence"/>
</dbReference>
<dbReference type="InterPro" id="IPR000560">
    <property type="entry name" value="His_Pase_clade-2"/>
</dbReference>
<reference evidence="15 16" key="1">
    <citation type="submission" date="2013-03" db="EMBL/GenBank/DDBJ databases">
        <title>The Genome Sequence of Cladophialophora psammophila CBS 110553.</title>
        <authorList>
            <consortium name="The Broad Institute Genomics Platform"/>
            <person name="Cuomo C."/>
            <person name="de Hoog S."/>
            <person name="Gorbushina A."/>
            <person name="Walker B."/>
            <person name="Young S.K."/>
            <person name="Zeng Q."/>
            <person name="Gargeya S."/>
            <person name="Fitzgerald M."/>
            <person name="Haas B."/>
            <person name="Abouelleil A."/>
            <person name="Allen A.W."/>
            <person name="Alvarado L."/>
            <person name="Arachchi H.M."/>
            <person name="Berlin A.M."/>
            <person name="Chapman S.B."/>
            <person name="Gainer-Dewar J."/>
            <person name="Goldberg J."/>
            <person name="Griggs A."/>
            <person name="Gujja S."/>
            <person name="Hansen M."/>
            <person name="Howarth C."/>
            <person name="Imamovic A."/>
            <person name="Ireland A."/>
            <person name="Larimer J."/>
            <person name="McCowan C."/>
            <person name="Murphy C."/>
            <person name="Pearson M."/>
            <person name="Poon T.W."/>
            <person name="Priest M."/>
            <person name="Roberts A."/>
            <person name="Saif S."/>
            <person name="Shea T."/>
            <person name="Sisk P."/>
            <person name="Sykes S."/>
            <person name="Wortman J."/>
            <person name="Nusbaum C."/>
            <person name="Birren B."/>
        </authorList>
    </citation>
    <scope>NUCLEOTIDE SEQUENCE [LARGE SCALE GENOMIC DNA]</scope>
    <source>
        <strain evidence="15 16">CBS 110553</strain>
    </source>
</reference>
<dbReference type="Pfam" id="PF18086">
    <property type="entry name" value="PPIP5K2_N"/>
    <property type="match status" value="1"/>
</dbReference>
<dbReference type="OrthoDB" id="6133115at2759"/>
<dbReference type="HOGENOM" id="CLU_000914_3_3_1"/>
<dbReference type="InterPro" id="IPR029033">
    <property type="entry name" value="His_PPase_superfam"/>
</dbReference>
<dbReference type="GO" id="GO:0052723">
    <property type="term" value="F:inositol hexakisphosphate 1-kinase activity"/>
    <property type="evidence" value="ECO:0007669"/>
    <property type="project" value="RHEA"/>
</dbReference>
<evidence type="ECO:0000256" key="11">
    <source>
        <dbReference type="SAM" id="Coils"/>
    </source>
</evidence>
<dbReference type="GO" id="GO:0005829">
    <property type="term" value="C:cytosol"/>
    <property type="evidence" value="ECO:0007669"/>
    <property type="project" value="TreeGrafter"/>
</dbReference>
<feature type="region of interest" description="Disordered" evidence="12">
    <location>
        <begin position="196"/>
        <end position="260"/>
    </location>
</feature>
<dbReference type="GO" id="GO:0032958">
    <property type="term" value="P:inositol phosphate biosynthetic process"/>
    <property type="evidence" value="ECO:0007669"/>
    <property type="project" value="TreeGrafter"/>
</dbReference>
<comment type="function">
    <text evidence="10">Bifunctional inositol kinase that acts in concert with the IP6K kinases to synthesize the diphosphate group-containing inositol pyrophosphates diphosphoinositol pentakisphosphate, PP-InsP5, and bis-diphosphoinositol tetrakisphosphate, (PP)2-InsP4. PP-InsP5 and (PP)2-InsP4, also respectively called InsP7 and InsP8, may regulate a variety of cellular processes, including apoptosis, vesicle trafficking, cytoskeletal dynamics, and exocytosis. Phosphorylates inositol hexakisphosphate (InsP6).</text>
</comment>
<evidence type="ECO:0000256" key="5">
    <source>
        <dbReference type="ARBA" id="ARBA00022741"/>
    </source>
</evidence>
<gene>
    <name evidence="15" type="ORF">A1O5_06176</name>
</gene>
<keyword evidence="4 10" id="KW-0808">Transferase</keyword>
<comment type="caution">
    <text evidence="15">The sequence shown here is derived from an EMBL/GenBank/DDBJ whole genome shotgun (WGS) entry which is preliminary data.</text>
</comment>
<feature type="domain" description="Oxidoreductase acuF-like C2H2 type zinc-finger" evidence="14">
    <location>
        <begin position="48"/>
        <end position="75"/>
    </location>
</feature>
<feature type="coiled-coil region" evidence="11">
    <location>
        <begin position="872"/>
        <end position="899"/>
    </location>
</feature>
<dbReference type="Gene3D" id="3.40.50.11950">
    <property type="match status" value="1"/>
</dbReference>
<evidence type="ECO:0000256" key="8">
    <source>
        <dbReference type="ARBA" id="ARBA00033696"/>
    </source>
</evidence>
<comment type="catalytic activity">
    <reaction evidence="8">
        <text>5-diphospho-1D-myo-inositol 1,2,3,4,6-pentakisphosphate + ATP + H(+) = 1,5-bis(diphospho)-1D-myo-inositol 2,3,4,6-tetrakisphosphate + ADP</text>
        <dbReference type="Rhea" id="RHEA:10276"/>
        <dbReference type="ChEBI" id="CHEBI:15378"/>
        <dbReference type="ChEBI" id="CHEBI:30616"/>
        <dbReference type="ChEBI" id="CHEBI:58628"/>
        <dbReference type="ChEBI" id="CHEBI:77983"/>
        <dbReference type="ChEBI" id="CHEBI:456216"/>
        <dbReference type="EC" id="2.7.4.24"/>
    </reaction>
    <physiologicalReaction direction="left-to-right" evidence="8">
        <dbReference type="Rhea" id="RHEA:10277"/>
    </physiologicalReaction>
</comment>
<keyword evidence="5 10" id="KW-0547">Nucleotide-binding</keyword>
<evidence type="ECO:0000313" key="15">
    <source>
        <dbReference type="EMBL" id="EXJ71182.1"/>
    </source>
</evidence>
<organism evidence="15 16">
    <name type="scientific">Cladophialophora psammophila CBS 110553</name>
    <dbReference type="NCBI Taxonomy" id="1182543"/>
    <lineage>
        <taxon>Eukaryota</taxon>
        <taxon>Fungi</taxon>
        <taxon>Dikarya</taxon>
        <taxon>Ascomycota</taxon>
        <taxon>Pezizomycotina</taxon>
        <taxon>Eurotiomycetes</taxon>
        <taxon>Chaetothyriomycetidae</taxon>
        <taxon>Chaetothyriales</taxon>
        <taxon>Herpotrichiellaceae</taxon>
        <taxon>Cladophialophora</taxon>
    </lineage>
</organism>
<feature type="domain" description="VIP1 N-terminal" evidence="13">
    <location>
        <begin position="311"/>
        <end position="399"/>
    </location>
</feature>
<dbReference type="Pfam" id="PF00328">
    <property type="entry name" value="His_Phos_2"/>
    <property type="match status" value="1"/>
</dbReference>
<dbReference type="PANTHER" id="PTHR12750:SF9">
    <property type="entry name" value="INOSITOL HEXAKISPHOSPHATE AND DIPHOSPHOINOSITOL-PENTAKISPHOSPHATE KINASE"/>
    <property type="match status" value="1"/>
</dbReference>
<evidence type="ECO:0000256" key="3">
    <source>
        <dbReference type="ARBA" id="ARBA00022553"/>
    </source>
</evidence>
<feature type="region of interest" description="Disordered" evidence="12">
    <location>
        <begin position="283"/>
        <end position="305"/>
    </location>
</feature>
<evidence type="ECO:0000256" key="1">
    <source>
        <dbReference type="ARBA" id="ARBA00005609"/>
    </source>
</evidence>
<feature type="region of interest" description="Disordered" evidence="12">
    <location>
        <begin position="989"/>
        <end position="1028"/>
    </location>
</feature>
<name>W9WSJ8_9EURO</name>
<evidence type="ECO:0000256" key="9">
    <source>
        <dbReference type="ARBA" id="ARBA00034629"/>
    </source>
</evidence>
<dbReference type="GO" id="GO:0005856">
    <property type="term" value="C:cytoskeleton"/>
    <property type="evidence" value="ECO:0007669"/>
    <property type="project" value="UniProtKB-SubCell"/>
</dbReference>
<evidence type="ECO:0000259" key="13">
    <source>
        <dbReference type="Pfam" id="PF18086"/>
    </source>
</evidence>
<keyword evidence="11" id="KW-0175">Coiled coil</keyword>
<feature type="compositionally biased region" description="Polar residues" evidence="12">
    <location>
        <begin position="1019"/>
        <end position="1028"/>
    </location>
</feature>
<dbReference type="InterPro" id="IPR037446">
    <property type="entry name" value="His_Pase_VIP1"/>
</dbReference>
<protein>
    <recommendedName>
        <fullName evidence="10">Inositol hexakisphosphate and diphosphoinositol-pentakisphosphate kinase</fullName>
        <ecNumber evidence="10">2.7.4.24</ecNumber>
    </recommendedName>
</protein>
<evidence type="ECO:0000256" key="10">
    <source>
        <dbReference type="RuleBase" id="RU365032"/>
    </source>
</evidence>
<dbReference type="GO" id="GO:0005524">
    <property type="term" value="F:ATP binding"/>
    <property type="evidence" value="ECO:0007669"/>
    <property type="project" value="UniProtKB-KW"/>
</dbReference>
<accession>W9WSJ8</accession>
<comment type="subcellular location">
    <subcellularLocation>
        <location evidence="10">Cytoplasm</location>
        <location evidence="10">Cytoskeleton</location>
    </subcellularLocation>
</comment>
<keyword evidence="3" id="KW-0597">Phosphoprotein</keyword>
<dbReference type="GO" id="GO:0006020">
    <property type="term" value="P:inositol metabolic process"/>
    <property type="evidence" value="ECO:0007669"/>
    <property type="project" value="TreeGrafter"/>
</dbReference>
<feature type="compositionally biased region" description="Low complexity" evidence="12">
    <location>
        <begin position="202"/>
        <end position="220"/>
    </location>
</feature>
<evidence type="ECO:0000256" key="2">
    <source>
        <dbReference type="ARBA" id="ARBA00022490"/>
    </source>
</evidence>
<evidence type="ECO:0000313" key="16">
    <source>
        <dbReference type="Proteomes" id="UP000019471"/>
    </source>
</evidence>
<dbReference type="GeneID" id="19190888"/>
<proteinExistence type="inferred from homology"/>
<evidence type="ECO:0000256" key="7">
    <source>
        <dbReference type="ARBA" id="ARBA00022840"/>
    </source>
</evidence>
<dbReference type="FunFam" id="3.30.470.20:FF:000036">
    <property type="entry name" value="Inositol hexakisphosphate and diphosphoinositol-pentakisphosphate kinase"/>
    <property type="match status" value="1"/>
</dbReference>
<feature type="compositionally biased region" description="Polar residues" evidence="12">
    <location>
        <begin position="989"/>
        <end position="1002"/>
    </location>
</feature>
<dbReference type="InterPro" id="IPR058925">
    <property type="entry name" value="zf-C2H2_AcuF"/>
</dbReference>
<dbReference type="Gene3D" id="3.30.470.20">
    <property type="entry name" value="ATP-grasp fold, B domain"/>
    <property type="match status" value="1"/>
</dbReference>
<keyword evidence="16" id="KW-1185">Reference proteome</keyword>
<dbReference type="GO" id="GO:0033857">
    <property type="term" value="F:5-diphosphoinositol pentakisphosphate 1-kinase activity"/>
    <property type="evidence" value="ECO:0007669"/>
    <property type="project" value="TreeGrafter"/>
</dbReference>
<comment type="catalytic activity">
    <reaction evidence="9">
        <text>1D-myo-inositol hexakisphosphate + ATP = 1-diphospho-1D-myo-inositol 2,3,4,5,6-pentakisphosphate + ADP</text>
        <dbReference type="Rhea" id="RHEA:37459"/>
        <dbReference type="ChEBI" id="CHEBI:30616"/>
        <dbReference type="ChEBI" id="CHEBI:58130"/>
        <dbReference type="ChEBI" id="CHEBI:74946"/>
        <dbReference type="ChEBI" id="CHEBI:456216"/>
        <dbReference type="EC" id="2.7.4.24"/>
    </reaction>
    <physiologicalReaction direction="left-to-right" evidence="9">
        <dbReference type="Rhea" id="RHEA:37460"/>
    </physiologicalReaction>
</comment>
<evidence type="ECO:0000256" key="12">
    <source>
        <dbReference type="SAM" id="MobiDB-lite"/>
    </source>
</evidence>
<dbReference type="RefSeq" id="XP_007744961.1">
    <property type="nucleotide sequence ID" value="XM_007746771.1"/>
</dbReference>
<keyword evidence="6 10" id="KW-0418">Kinase</keyword>
<dbReference type="InterPro" id="IPR040557">
    <property type="entry name" value="VIP1_N"/>
</dbReference>
<dbReference type="STRING" id="1182543.W9WSJ8"/>
<evidence type="ECO:0000256" key="4">
    <source>
        <dbReference type="ARBA" id="ARBA00022679"/>
    </source>
</evidence>
<dbReference type="EMBL" id="AMGX01000008">
    <property type="protein sequence ID" value="EXJ71182.1"/>
    <property type="molecule type" value="Genomic_DNA"/>
</dbReference>
<dbReference type="PANTHER" id="PTHR12750">
    <property type="entry name" value="DIPHOSPHOINOSITOL PENTAKISPHOSPHATE KINASE"/>
    <property type="match status" value="1"/>
</dbReference>
<keyword evidence="7 10" id="KW-0067">ATP-binding</keyword>
<dbReference type="AlphaFoldDB" id="W9WSJ8"/>
<dbReference type="EC" id="2.7.4.24" evidence="10"/>
<sequence length="1237" mass="139935">MEHASTEEQLYAPSVAESNSTVASSYTGKELHVAVLPRPTAEDGTELEDFECPYCMLMKTIRTKHQWKKHVMEDIQPYVCTFSGCDMSEQLFENREQWFRHELSAHRATWYCNEDGHPEFEAQIDFIKHMSDYHDTRLTEQKLQLSKDMFQRPLKSVGGKCNLCQMFSSRLKSHVSRHLEQVALFALPRNNEIEGSGKAELDGCSSRLGGSRGSGSQSSSEDSDDKLAPSQNAAGEESLATEGPEPSPQTYSVVEEEEEQVGVPELAMGVDWDQLGMTKHLQAEEKQSLQSLPQPTHEAPSNKYSPARPGTVGFCALDIKARSRQSRQLLTRQLSPGELEVVVFGDKVILDDDVEDWPLCDFFLAWYSDGFPLEKAIAYTRLRKPFVVNDLWMQSALWDRRLCLRILDKLQVLTPKRLEINRDGGPIFASTQQAQYVQRMTGVMLPGPEDNDDGFASAQSVSISENGDTLYANGKSISKPFVEKPVNGADHNIVVYFSTSQGGGARRLLHKPSNKSSEFDPHCTIPRCITEKTSSYIYEEFLQADNAEDVKVYTVGPHYYHAETRKSPVVDGIVRLNTYRREIRYVRTLSLAERDIAATIAKGFGQCVCSFGMLRAGNRSFVINVKGFKFAKDNDTYFDECAKNLRSMFLNHLGPTNVHVGPEIRSDMPAQEAASSWRLKGVSMAIRNGDHTPRQSILFLSSSEFLVGKATDDGMISLENDEVVATVIHATRETLARQYGIMHADSVEYILRTSRRAQVKMIEQHPSLDLLVELGFQDPGIVFQVPLQSLFELSWGEEALHSLRYQSQDLGTSMRKDYILLNKATLEDVRVFCGRDKASTVSAQIWTDAFLGHSSLPENFITVRTDLLSNISSFARDELVQAEKKLQDLQEFKNLLSRTITCVQEHQRVIDYNSAKLDGQSDGARAIQRRWCAGEDWQLFRLRWELLFHKFFWNHGSCSRISNLYINMKHDAFHNLPISSWIATTPVRTDSTEMSTTDNSGEGETGPRPQSRFHILESPSENDFTSPSRAISSSLQKTYTAVKALTDYVKARQYGITDDEKPRIGLLISLPLLREVVDDFEELQASGEAKAFIYFTDESHMRGLFDSIVLGLPQTRIKTMPEFDNLSQMCFELWESATETEDGPEYKYSIQVSVSPGCHVDDPFSIEMDSKHFIPSQHRVPIASHLDWKEFMTTLKQKYNTVQLPKEFLPVNVSEEHKNATEDRARLLLSTEDQHTS</sequence>